<evidence type="ECO:0000256" key="2">
    <source>
        <dbReference type="ARBA" id="ARBA00022692"/>
    </source>
</evidence>
<feature type="transmembrane region" description="Helical" evidence="5">
    <location>
        <begin position="492"/>
        <end position="512"/>
    </location>
</feature>
<dbReference type="Proteomes" id="UP000184092">
    <property type="component" value="Unassembled WGS sequence"/>
</dbReference>
<accession>A0A1M7P971</accession>
<feature type="transmembrane region" description="Helical" evidence="5">
    <location>
        <begin position="115"/>
        <end position="135"/>
    </location>
</feature>
<dbReference type="InterPro" id="IPR013525">
    <property type="entry name" value="ABC2_TM"/>
</dbReference>
<sequence>MGLYKNIIKADYLQRTRSYIFLITLLGSVYVAYSFIPSYDSHYITVRVNNFVGKNNLAWIGHVTAIMASAFLWLIGFYLVNNSIKRDRETGVGQIIATTSVSNFEYLLAKALSNFCVLLTITFVIILIALGIFIFRGESGNFNFIQFLMPYLLVTVPSVFLVSVLAIVFEIIFGNKTNLLNVAFFCLFGVIIAKTNVGNYSGLVYIDPLGIKYLANQMVEAVNTISPSSTNDFSAGYLFSKNQKKLYFDFQGSDWSVFFILSRIIWIGIGFCLLFIASRMFNRFDSKTIVLSKKKNFHLIVSEIKTEAKEIQLSKLSKATPQFGIFPIVKAEFLMLIRKGPEWFWLINFGGMIALVLLPINKAYQIVLPVLWFLQINRWADLSTKEKFFGTSNFIYSSFKPLHRLLTSQILAGFLLAIFLAFPILIRELIAGNLISTLAIIVGSLFLVSFAIFSGIISGGKRLFEILFFAVTYAIINAVPFVDYFGGFHQDFQYLILLIVVLLLVLIASFLLRNREIKNQ</sequence>
<dbReference type="RefSeq" id="WP_073210757.1">
    <property type="nucleotide sequence ID" value="NZ_FRCL01000014.1"/>
</dbReference>
<feature type="transmembrane region" description="Helical" evidence="5">
    <location>
        <begin position="59"/>
        <end position="80"/>
    </location>
</feature>
<evidence type="ECO:0000313" key="8">
    <source>
        <dbReference type="Proteomes" id="UP000184092"/>
    </source>
</evidence>
<feature type="transmembrane region" description="Helical" evidence="5">
    <location>
        <begin position="438"/>
        <end position="459"/>
    </location>
</feature>
<keyword evidence="3 5" id="KW-1133">Transmembrane helix</keyword>
<reference evidence="8" key="1">
    <citation type="submission" date="2016-11" db="EMBL/GenBank/DDBJ databases">
        <authorList>
            <person name="Varghese N."/>
            <person name="Submissions S."/>
        </authorList>
    </citation>
    <scope>NUCLEOTIDE SEQUENCE [LARGE SCALE GENOMIC DNA]</scope>
    <source>
        <strain evidence="8">CGMCC 1.2749</strain>
    </source>
</reference>
<organism evidence="7 8">
    <name type="scientific">Flavobacterium xinjiangense</name>
    <dbReference type="NCBI Taxonomy" id="178356"/>
    <lineage>
        <taxon>Bacteria</taxon>
        <taxon>Pseudomonadati</taxon>
        <taxon>Bacteroidota</taxon>
        <taxon>Flavobacteriia</taxon>
        <taxon>Flavobacteriales</taxon>
        <taxon>Flavobacteriaceae</taxon>
        <taxon>Flavobacterium</taxon>
    </lineage>
</organism>
<feature type="transmembrane region" description="Helical" evidence="5">
    <location>
        <begin position="466"/>
        <end position="486"/>
    </location>
</feature>
<feature type="transmembrane region" description="Helical" evidence="5">
    <location>
        <begin position="147"/>
        <end position="172"/>
    </location>
</feature>
<feature type="transmembrane region" description="Helical" evidence="5">
    <location>
        <begin position="179"/>
        <end position="197"/>
    </location>
</feature>
<evidence type="ECO:0000313" key="7">
    <source>
        <dbReference type="EMBL" id="SHN12783.1"/>
    </source>
</evidence>
<name>A0A1M7P971_9FLAO</name>
<feature type="transmembrane region" description="Helical" evidence="5">
    <location>
        <begin position="343"/>
        <end position="360"/>
    </location>
</feature>
<dbReference type="GO" id="GO:0016020">
    <property type="term" value="C:membrane"/>
    <property type="evidence" value="ECO:0007669"/>
    <property type="project" value="UniProtKB-SubCell"/>
</dbReference>
<evidence type="ECO:0000256" key="1">
    <source>
        <dbReference type="ARBA" id="ARBA00004141"/>
    </source>
</evidence>
<protein>
    <submittedName>
        <fullName evidence="7">ABC-2 family transporter protein</fullName>
    </submittedName>
</protein>
<feature type="transmembrane region" description="Helical" evidence="5">
    <location>
        <begin position="255"/>
        <end position="277"/>
    </location>
</feature>
<proteinExistence type="predicted"/>
<evidence type="ECO:0000259" key="6">
    <source>
        <dbReference type="Pfam" id="PF12698"/>
    </source>
</evidence>
<dbReference type="AlphaFoldDB" id="A0A1M7P971"/>
<dbReference type="STRING" id="178356.SAMN05216269_11468"/>
<keyword evidence="4 5" id="KW-0472">Membrane</keyword>
<keyword evidence="2 5" id="KW-0812">Transmembrane</keyword>
<comment type="subcellular location">
    <subcellularLocation>
        <location evidence="1">Membrane</location>
        <topology evidence="1">Multi-pass membrane protein</topology>
    </subcellularLocation>
</comment>
<evidence type="ECO:0000256" key="3">
    <source>
        <dbReference type="ARBA" id="ARBA00022989"/>
    </source>
</evidence>
<feature type="domain" description="ABC-2 type transporter transmembrane" evidence="6">
    <location>
        <begin position="42"/>
        <end position="190"/>
    </location>
</feature>
<dbReference type="Pfam" id="PF12698">
    <property type="entry name" value="ABC2_membrane_3"/>
    <property type="match status" value="1"/>
</dbReference>
<evidence type="ECO:0000256" key="5">
    <source>
        <dbReference type="SAM" id="Phobius"/>
    </source>
</evidence>
<keyword evidence="8" id="KW-1185">Reference proteome</keyword>
<dbReference type="EMBL" id="FRCL01000014">
    <property type="protein sequence ID" value="SHN12783.1"/>
    <property type="molecule type" value="Genomic_DNA"/>
</dbReference>
<gene>
    <name evidence="7" type="ORF">SAMN05216269_11468</name>
</gene>
<dbReference type="GO" id="GO:0140359">
    <property type="term" value="F:ABC-type transporter activity"/>
    <property type="evidence" value="ECO:0007669"/>
    <property type="project" value="InterPro"/>
</dbReference>
<evidence type="ECO:0000256" key="4">
    <source>
        <dbReference type="ARBA" id="ARBA00023136"/>
    </source>
</evidence>
<feature type="transmembrane region" description="Helical" evidence="5">
    <location>
        <begin position="405"/>
        <end position="426"/>
    </location>
</feature>
<feature type="transmembrane region" description="Helical" evidence="5">
    <location>
        <begin position="20"/>
        <end position="39"/>
    </location>
</feature>